<keyword evidence="1" id="KW-1133">Transmembrane helix</keyword>
<reference evidence="2" key="2">
    <citation type="journal article" date="2015" name="Fish Shellfish Immunol.">
        <title>Early steps in the European eel (Anguilla anguilla)-Vibrio vulnificus interaction in the gills: Role of the RtxA13 toxin.</title>
        <authorList>
            <person name="Callol A."/>
            <person name="Pajuelo D."/>
            <person name="Ebbesson L."/>
            <person name="Teles M."/>
            <person name="MacKenzie S."/>
            <person name="Amaro C."/>
        </authorList>
    </citation>
    <scope>NUCLEOTIDE SEQUENCE</scope>
</reference>
<reference evidence="2" key="1">
    <citation type="submission" date="2014-11" db="EMBL/GenBank/DDBJ databases">
        <authorList>
            <person name="Amaro Gonzalez C."/>
        </authorList>
    </citation>
    <scope>NUCLEOTIDE SEQUENCE</scope>
</reference>
<evidence type="ECO:0000313" key="2">
    <source>
        <dbReference type="EMBL" id="JAH88212.1"/>
    </source>
</evidence>
<accession>A0A0E9WCW7</accession>
<name>A0A0E9WCW7_ANGAN</name>
<sequence>MRPRHCTKPEIVERVSVRQAFILISFFLFFFFLAQGGLEYSFLFVKTPTSNKTDIGKNKRIF</sequence>
<protein>
    <submittedName>
        <fullName evidence="2">Uncharacterized protein</fullName>
    </submittedName>
</protein>
<keyword evidence="1" id="KW-0472">Membrane</keyword>
<evidence type="ECO:0000256" key="1">
    <source>
        <dbReference type="SAM" id="Phobius"/>
    </source>
</evidence>
<feature type="transmembrane region" description="Helical" evidence="1">
    <location>
        <begin position="20"/>
        <end position="38"/>
    </location>
</feature>
<dbReference type="EMBL" id="GBXM01020365">
    <property type="protein sequence ID" value="JAH88212.1"/>
    <property type="molecule type" value="Transcribed_RNA"/>
</dbReference>
<dbReference type="AlphaFoldDB" id="A0A0E9WCW7"/>
<proteinExistence type="predicted"/>
<organism evidence="2">
    <name type="scientific">Anguilla anguilla</name>
    <name type="common">European freshwater eel</name>
    <name type="synonym">Muraena anguilla</name>
    <dbReference type="NCBI Taxonomy" id="7936"/>
    <lineage>
        <taxon>Eukaryota</taxon>
        <taxon>Metazoa</taxon>
        <taxon>Chordata</taxon>
        <taxon>Craniata</taxon>
        <taxon>Vertebrata</taxon>
        <taxon>Euteleostomi</taxon>
        <taxon>Actinopterygii</taxon>
        <taxon>Neopterygii</taxon>
        <taxon>Teleostei</taxon>
        <taxon>Anguilliformes</taxon>
        <taxon>Anguillidae</taxon>
        <taxon>Anguilla</taxon>
    </lineage>
</organism>
<keyword evidence="1" id="KW-0812">Transmembrane</keyword>